<dbReference type="KEGG" id="ahb:bsdtb5_16770"/>
<dbReference type="NCBIfam" id="TIGR01981">
    <property type="entry name" value="sufD"/>
    <property type="match status" value="1"/>
</dbReference>
<comment type="similarity">
    <text evidence="1">Belongs to the iron-sulfur cluster assembly SufBD family.</text>
</comment>
<reference evidence="3 4" key="1">
    <citation type="submission" date="2020-11" db="EMBL/GenBank/DDBJ databases">
        <title>Draft genome sequencing of a Lachnospiraceae strain isolated from anoxic soil subjected to BSD treatment.</title>
        <authorList>
            <person name="Uek A."/>
            <person name="Tonouchi A."/>
        </authorList>
    </citation>
    <scope>NUCLEOTIDE SEQUENCE [LARGE SCALE GENOMIC DNA]</scope>
    <source>
        <strain evidence="3 4">TB5</strain>
    </source>
</reference>
<dbReference type="InterPro" id="IPR055346">
    <property type="entry name" value="Fe-S_cluster_assembly_SufBD"/>
</dbReference>
<dbReference type="SUPFAM" id="SSF101960">
    <property type="entry name" value="Stabilizer of iron transporter SufD"/>
    <property type="match status" value="1"/>
</dbReference>
<dbReference type="PANTHER" id="PTHR43575">
    <property type="entry name" value="PROTEIN ABCI7, CHLOROPLASTIC"/>
    <property type="match status" value="1"/>
</dbReference>
<dbReference type="InterPro" id="IPR000825">
    <property type="entry name" value="SUF_FeS_clus_asmbl_SufBD_core"/>
</dbReference>
<dbReference type="InterPro" id="IPR011542">
    <property type="entry name" value="SUF_FeS_clus_asmbl_SufD"/>
</dbReference>
<dbReference type="Pfam" id="PF01458">
    <property type="entry name" value="SUFBD_core"/>
    <property type="match status" value="1"/>
</dbReference>
<dbReference type="GO" id="GO:0016226">
    <property type="term" value="P:iron-sulfur cluster assembly"/>
    <property type="evidence" value="ECO:0007669"/>
    <property type="project" value="InterPro"/>
</dbReference>
<keyword evidence="4" id="KW-1185">Reference proteome</keyword>
<accession>A0A7R7ICA2</accession>
<evidence type="ECO:0000313" key="3">
    <source>
        <dbReference type="EMBL" id="BCN30382.1"/>
    </source>
</evidence>
<dbReference type="RefSeq" id="WP_271715606.1">
    <property type="nucleotide sequence ID" value="NZ_AP024169.1"/>
</dbReference>
<dbReference type="InterPro" id="IPR037284">
    <property type="entry name" value="SUF_FeS_clus_asmbl_SufBD_sf"/>
</dbReference>
<evidence type="ECO:0000259" key="2">
    <source>
        <dbReference type="Pfam" id="PF01458"/>
    </source>
</evidence>
<dbReference type="AlphaFoldDB" id="A0A7R7ICA2"/>
<name>A0A7R7ICA2_9FIRM</name>
<protein>
    <submittedName>
        <fullName evidence="3">Fe-S cluster assembly protein SufD</fullName>
    </submittedName>
</protein>
<dbReference type="Proteomes" id="UP000595897">
    <property type="component" value="Chromosome"/>
</dbReference>
<sequence>MSENNRKIISPIPVRTWRGLGVNHAFLEEQDIKLKPYHRQIFEKRNSIDEFGIVTELTEKQNQEAHFIDKQYKGLDQNILEQCIKEYNTGVYIEAQEGTSRQEPIILHYTLDKENNTLIDNNLIIAKENSEITVIIQYDSKVKGYHNGLTRIFGKKGSRIKLVKVQTLSDDSTHLDAVYTKLEDNAEIEYTLIELGAKNGIIHNQSDLIGTNSRTNLKMAYITDKDRKIDMNYIMNHVGRETNSQIDVKGALLDEADKIFRGTIDLRKGAVKAKGKEEEYTILLSDKVRNRSVPILLCTEHEVEGQHAASTGKVDENKLFYLMSRGLSEYEAKKLIVEASLNPIIDQIPDELIREEINDYVRRKFINE</sequence>
<evidence type="ECO:0000313" key="4">
    <source>
        <dbReference type="Proteomes" id="UP000595897"/>
    </source>
</evidence>
<feature type="domain" description="SUF system FeS cluster assembly SufBD core" evidence="2">
    <location>
        <begin position="111"/>
        <end position="339"/>
    </location>
</feature>
<organism evidence="3 4">
    <name type="scientific">Anaeromicropila herbilytica</name>
    <dbReference type="NCBI Taxonomy" id="2785025"/>
    <lineage>
        <taxon>Bacteria</taxon>
        <taxon>Bacillati</taxon>
        <taxon>Bacillota</taxon>
        <taxon>Clostridia</taxon>
        <taxon>Lachnospirales</taxon>
        <taxon>Lachnospiraceae</taxon>
        <taxon>Anaeromicropila</taxon>
    </lineage>
</organism>
<dbReference type="PANTHER" id="PTHR43575:SF1">
    <property type="entry name" value="PROTEIN ABCI7, CHLOROPLASTIC"/>
    <property type="match status" value="1"/>
</dbReference>
<dbReference type="EMBL" id="AP024169">
    <property type="protein sequence ID" value="BCN30382.1"/>
    <property type="molecule type" value="Genomic_DNA"/>
</dbReference>
<evidence type="ECO:0000256" key="1">
    <source>
        <dbReference type="ARBA" id="ARBA00043967"/>
    </source>
</evidence>
<gene>
    <name evidence="3" type="ORF">bsdtb5_16770</name>
</gene>
<proteinExistence type="inferred from homology"/>